<organism evidence="2 3">
    <name type="scientific">Eumeta variegata</name>
    <name type="common">Bagworm moth</name>
    <name type="synonym">Eumeta japonica</name>
    <dbReference type="NCBI Taxonomy" id="151549"/>
    <lineage>
        <taxon>Eukaryota</taxon>
        <taxon>Metazoa</taxon>
        <taxon>Ecdysozoa</taxon>
        <taxon>Arthropoda</taxon>
        <taxon>Hexapoda</taxon>
        <taxon>Insecta</taxon>
        <taxon>Pterygota</taxon>
        <taxon>Neoptera</taxon>
        <taxon>Endopterygota</taxon>
        <taxon>Lepidoptera</taxon>
        <taxon>Glossata</taxon>
        <taxon>Ditrysia</taxon>
        <taxon>Tineoidea</taxon>
        <taxon>Psychidae</taxon>
        <taxon>Oiketicinae</taxon>
        <taxon>Eumeta</taxon>
    </lineage>
</organism>
<evidence type="ECO:0000313" key="2">
    <source>
        <dbReference type="EMBL" id="GBP77832.1"/>
    </source>
</evidence>
<evidence type="ECO:0000256" key="1">
    <source>
        <dbReference type="SAM" id="MobiDB-lite"/>
    </source>
</evidence>
<dbReference type="AlphaFoldDB" id="A0A4C1YSJ8"/>
<dbReference type="EMBL" id="BGZK01001348">
    <property type="protein sequence ID" value="GBP77832.1"/>
    <property type="molecule type" value="Genomic_DNA"/>
</dbReference>
<keyword evidence="3" id="KW-1185">Reference proteome</keyword>
<gene>
    <name evidence="2" type="ORF">EVAR_34375_1</name>
</gene>
<reference evidence="2 3" key="1">
    <citation type="journal article" date="2019" name="Commun. Biol.">
        <title>The bagworm genome reveals a unique fibroin gene that provides high tensile strength.</title>
        <authorList>
            <person name="Kono N."/>
            <person name="Nakamura H."/>
            <person name="Ohtoshi R."/>
            <person name="Tomita M."/>
            <person name="Numata K."/>
            <person name="Arakawa K."/>
        </authorList>
    </citation>
    <scope>NUCLEOTIDE SEQUENCE [LARGE SCALE GENOMIC DNA]</scope>
</reference>
<proteinExistence type="predicted"/>
<feature type="region of interest" description="Disordered" evidence="1">
    <location>
        <begin position="1"/>
        <end position="25"/>
    </location>
</feature>
<comment type="caution">
    <text evidence="2">The sequence shown here is derived from an EMBL/GenBank/DDBJ whole genome shotgun (WGS) entry which is preliminary data.</text>
</comment>
<name>A0A4C1YSJ8_EUMVA</name>
<dbReference type="Proteomes" id="UP000299102">
    <property type="component" value="Unassembled WGS sequence"/>
</dbReference>
<protein>
    <submittedName>
        <fullName evidence="2">Uncharacterized protein</fullName>
    </submittedName>
</protein>
<evidence type="ECO:0000313" key="3">
    <source>
        <dbReference type="Proteomes" id="UP000299102"/>
    </source>
</evidence>
<accession>A0A4C1YSJ8</accession>
<sequence length="97" mass="10876">MEADGGNKGSGSPELSLARRKTTAEAATARPCSLTMYVCHKVRYGDGQMTLSRFRRIERLRKRRSRSSVLKIDAVHILDNSVVLLTFHRAFSHVDTS</sequence>